<dbReference type="InterPro" id="IPR013083">
    <property type="entry name" value="Znf_RING/FYVE/PHD"/>
</dbReference>
<dbReference type="STRING" id="90262.A0A1X2IPD7"/>
<gene>
    <name evidence="8" type="ORF">BCR42DRAFT_410721</name>
</gene>
<keyword evidence="6" id="KW-1133">Transmembrane helix</keyword>
<feature type="domain" description="RING-type" evidence="7">
    <location>
        <begin position="431"/>
        <end position="472"/>
    </location>
</feature>
<keyword evidence="2 4" id="KW-0863">Zinc-finger</keyword>
<dbReference type="InterPro" id="IPR019786">
    <property type="entry name" value="Zinc_finger_PHD-type_CS"/>
</dbReference>
<feature type="transmembrane region" description="Helical" evidence="6">
    <location>
        <begin position="267"/>
        <end position="295"/>
    </location>
</feature>
<evidence type="ECO:0000256" key="2">
    <source>
        <dbReference type="ARBA" id="ARBA00022771"/>
    </source>
</evidence>
<feature type="region of interest" description="Disordered" evidence="5">
    <location>
        <begin position="160"/>
        <end position="210"/>
    </location>
</feature>
<evidence type="ECO:0000313" key="9">
    <source>
        <dbReference type="Proteomes" id="UP000193560"/>
    </source>
</evidence>
<comment type="caution">
    <text evidence="8">The sequence shown here is derived from an EMBL/GenBank/DDBJ whole genome shotgun (WGS) entry which is preliminary data.</text>
</comment>
<feature type="transmembrane region" description="Helical" evidence="6">
    <location>
        <begin position="230"/>
        <end position="247"/>
    </location>
</feature>
<dbReference type="PROSITE" id="PS01359">
    <property type="entry name" value="ZF_PHD_1"/>
    <property type="match status" value="1"/>
</dbReference>
<evidence type="ECO:0000259" key="7">
    <source>
        <dbReference type="PROSITE" id="PS50089"/>
    </source>
</evidence>
<keyword evidence="9" id="KW-1185">Reference proteome</keyword>
<proteinExistence type="predicted"/>
<dbReference type="PANTHER" id="PTHR46225:SF19">
    <property type="entry name" value="RING-TYPE DOMAIN-CONTAINING PROTEIN"/>
    <property type="match status" value="1"/>
</dbReference>
<dbReference type="PANTHER" id="PTHR46225">
    <property type="entry name" value="C3H4 TYPE ZINC FINGER PROTEIN"/>
    <property type="match status" value="1"/>
</dbReference>
<keyword evidence="6" id="KW-0472">Membrane</keyword>
<dbReference type="Pfam" id="PF13639">
    <property type="entry name" value="zf-RING_2"/>
    <property type="match status" value="1"/>
</dbReference>
<dbReference type="Gene3D" id="3.30.40.10">
    <property type="entry name" value="Zinc/RING finger domain, C3HC4 (zinc finger)"/>
    <property type="match status" value="1"/>
</dbReference>
<feature type="region of interest" description="Disordered" evidence="5">
    <location>
        <begin position="1"/>
        <end position="32"/>
    </location>
</feature>
<accession>A0A1X2IPD7</accession>
<name>A0A1X2IPD7_9FUNG</name>
<feature type="compositionally biased region" description="Low complexity" evidence="5">
    <location>
        <begin position="160"/>
        <end position="195"/>
    </location>
</feature>
<dbReference type="SMART" id="SM00184">
    <property type="entry name" value="RING"/>
    <property type="match status" value="1"/>
</dbReference>
<dbReference type="OrthoDB" id="8062037at2759"/>
<feature type="compositionally biased region" description="Low complexity" evidence="5">
    <location>
        <begin position="15"/>
        <end position="32"/>
    </location>
</feature>
<dbReference type="AlphaFoldDB" id="A0A1X2IPD7"/>
<sequence length="488" mass="53030">MEGETSTTAAIESGTNQTRATQTQTPPTRPSTATLRTNWIYFLRASWQRISRTSKVILGTTLLIGIAQIVITIVMLIVGKNEQCDRPLDIYLIVFLIRLSFSLPLLVYQHLRPLHSGEGNTNSTATMAAATVAAATTRTSRSTATPAAAAAAAAAAATTVTPTSSHSNTTSSSTTHTPSPSPSPLSSSSSTSTRSIPQATTQSHTAVANTHTLSRPTIPTRCFLDRIKSFLDLISILWFVVGNYLIFTASDQCHRDASHLFYTTLTWILLGYFLVLIPLLLCATVVFCLPCLLVAMRTMNVDYATGMVGANKNEIQSIPVYKYKSSTSSIDEQQDLHHAQEQQSTSASHVSVPLPASDSTTADPPPPPPPTTTTTTTAAAAEAAAAAKSKKKGLLSRLFSIPSSNKNSLHEEEQADRFDEWTMEDPADASCTICLSDYEDGDLICKLRCDHHFHRDCVHEWLALNFKCPLCQRDFRAEKAENDDDHSH</sequence>
<evidence type="ECO:0000256" key="4">
    <source>
        <dbReference type="PROSITE-ProRule" id="PRU00175"/>
    </source>
</evidence>
<feature type="compositionally biased region" description="Polar residues" evidence="5">
    <location>
        <begin position="1"/>
        <end position="14"/>
    </location>
</feature>
<dbReference type="Proteomes" id="UP000193560">
    <property type="component" value="Unassembled WGS sequence"/>
</dbReference>
<keyword evidence="3" id="KW-0862">Zinc</keyword>
<evidence type="ECO:0000313" key="8">
    <source>
        <dbReference type="EMBL" id="ORZ19884.1"/>
    </source>
</evidence>
<dbReference type="SUPFAM" id="SSF57850">
    <property type="entry name" value="RING/U-box"/>
    <property type="match status" value="1"/>
</dbReference>
<dbReference type="EMBL" id="MCGE01000007">
    <property type="protein sequence ID" value="ORZ19884.1"/>
    <property type="molecule type" value="Genomic_DNA"/>
</dbReference>
<dbReference type="InterPro" id="IPR001841">
    <property type="entry name" value="Znf_RING"/>
</dbReference>
<reference evidence="8 9" key="1">
    <citation type="submission" date="2016-07" db="EMBL/GenBank/DDBJ databases">
        <title>Pervasive Adenine N6-methylation of Active Genes in Fungi.</title>
        <authorList>
            <consortium name="DOE Joint Genome Institute"/>
            <person name="Mondo S.J."/>
            <person name="Dannebaum R.O."/>
            <person name="Kuo R.C."/>
            <person name="Labutti K."/>
            <person name="Haridas S."/>
            <person name="Kuo A."/>
            <person name="Salamov A."/>
            <person name="Ahrendt S.R."/>
            <person name="Lipzen A."/>
            <person name="Sullivan W."/>
            <person name="Andreopoulos W.B."/>
            <person name="Clum A."/>
            <person name="Lindquist E."/>
            <person name="Daum C."/>
            <person name="Ramamoorthy G.K."/>
            <person name="Gryganskyi A."/>
            <person name="Culley D."/>
            <person name="Magnuson J.K."/>
            <person name="James T.Y."/>
            <person name="O'Malley M.A."/>
            <person name="Stajich J.E."/>
            <person name="Spatafora J.W."/>
            <person name="Visel A."/>
            <person name="Grigoriev I.V."/>
        </authorList>
    </citation>
    <scope>NUCLEOTIDE SEQUENCE [LARGE SCALE GENOMIC DNA]</scope>
    <source>
        <strain evidence="8 9">NRRL 1336</strain>
    </source>
</reference>
<dbReference type="PROSITE" id="PS50089">
    <property type="entry name" value="ZF_RING_2"/>
    <property type="match status" value="1"/>
</dbReference>
<protein>
    <recommendedName>
        <fullName evidence="7">RING-type domain-containing protein</fullName>
    </recommendedName>
</protein>
<organism evidence="8 9">
    <name type="scientific">Absidia repens</name>
    <dbReference type="NCBI Taxonomy" id="90262"/>
    <lineage>
        <taxon>Eukaryota</taxon>
        <taxon>Fungi</taxon>
        <taxon>Fungi incertae sedis</taxon>
        <taxon>Mucoromycota</taxon>
        <taxon>Mucoromycotina</taxon>
        <taxon>Mucoromycetes</taxon>
        <taxon>Mucorales</taxon>
        <taxon>Cunninghamellaceae</taxon>
        <taxon>Absidia</taxon>
    </lineage>
</organism>
<feature type="transmembrane region" description="Helical" evidence="6">
    <location>
        <begin position="56"/>
        <end position="78"/>
    </location>
</feature>
<evidence type="ECO:0000256" key="5">
    <source>
        <dbReference type="SAM" id="MobiDB-lite"/>
    </source>
</evidence>
<dbReference type="GO" id="GO:0008270">
    <property type="term" value="F:zinc ion binding"/>
    <property type="evidence" value="ECO:0007669"/>
    <property type="project" value="UniProtKB-KW"/>
</dbReference>
<feature type="region of interest" description="Disordered" evidence="5">
    <location>
        <begin position="332"/>
        <end position="376"/>
    </location>
</feature>
<evidence type="ECO:0000256" key="1">
    <source>
        <dbReference type="ARBA" id="ARBA00022723"/>
    </source>
</evidence>
<keyword evidence="1" id="KW-0479">Metal-binding</keyword>
<feature type="compositionally biased region" description="Polar residues" evidence="5">
    <location>
        <begin position="196"/>
        <end position="210"/>
    </location>
</feature>
<feature type="transmembrane region" description="Helical" evidence="6">
    <location>
        <begin position="90"/>
        <end position="108"/>
    </location>
</feature>
<evidence type="ECO:0000256" key="3">
    <source>
        <dbReference type="ARBA" id="ARBA00022833"/>
    </source>
</evidence>
<keyword evidence="6" id="KW-0812">Transmembrane</keyword>
<evidence type="ECO:0000256" key="6">
    <source>
        <dbReference type="SAM" id="Phobius"/>
    </source>
</evidence>